<sequence>MELLLPTSSNNHYSWPNHAKESIYILPHPSISSFTTKDPKTWFLPGELNYDDDDAGDDDDMKIDNTNADSPFQAEDHYDLPIRQLPPPSYDQPSGAHFEPQQEYQSYQQLNEPGPEFPLDIYSQLAALRCQGNRNEAAIRRIEEKQARANNYMEDL</sequence>
<organism evidence="2 3">
    <name type="scientific">Lactuca virosa</name>
    <dbReference type="NCBI Taxonomy" id="75947"/>
    <lineage>
        <taxon>Eukaryota</taxon>
        <taxon>Viridiplantae</taxon>
        <taxon>Streptophyta</taxon>
        <taxon>Embryophyta</taxon>
        <taxon>Tracheophyta</taxon>
        <taxon>Spermatophyta</taxon>
        <taxon>Magnoliopsida</taxon>
        <taxon>eudicotyledons</taxon>
        <taxon>Gunneridae</taxon>
        <taxon>Pentapetalae</taxon>
        <taxon>asterids</taxon>
        <taxon>campanulids</taxon>
        <taxon>Asterales</taxon>
        <taxon>Asteraceae</taxon>
        <taxon>Cichorioideae</taxon>
        <taxon>Cichorieae</taxon>
        <taxon>Lactucinae</taxon>
        <taxon>Lactuca</taxon>
    </lineage>
</organism>
<protein>
    <submittedName>
        <fullName evidence="2">Uncharacterized protein</fullName>
    </submittedName>
</protein>
<name>A0AAU9PGF5_9ASTR</name>
<proteinExistence type="predicted"/>
<dbReference type="EMBL" id="CAKMRJ010005634">
    <property type="protein sequence ID" value="CAH1449366.1"/>
    <property type="molecule type" value="Genomic_DNA"/>
</dbReference>
<gene>
    <name evidence="2" type="ORF">LVIROSA_LOCUS34853</name>
</gene>
<dbReference type="Proteomes" id="UP001157418">
    <property type="component" value="Unassembled WGS sequence"/>
</dbReference>
<reference evidence="2 3" key="1">
    <citation type="submission" date="2022-01" db="EMBL/GenBank/DDBJ databases">
        <authorList>
            <person name="Xiong W."/>
            <person name="Schranz E."/>
        </authorList>
    </citation>
    <scope>NUCLEOTIDE SEQUENCE [LARGE SCALE GENOMIC DNA]</scope>
</reference>
<evidence type="ECO:0000313" key="3">
    <source>
        <dbReference type="Proteomes" id="UP001157418"/>
    </source>
</evidence>
<dbReference type="AlphaFoldDB" id="A0AAU9PGF5"/>
<evidence type="ECO:0000256" key="1">
    <source>
        <dbReference type="SAM" id="MobiDB-lite"/>
    </source>
</evidence>
<feature type="region of interest" description="Disordered" evidence="1">
    <location>
        <begin position="49"/>
        <end position="103"/>
    </location>
</feature>
<accession>A0AAU9PGF5</accession>
<keyword evidence="3" id="KW-1185">Reference proteome</keyword>
<evidence type="ECO:0000313" key="2">
    <source>
        <dbReference type="EMBL" id="CAH1449366.1"/>
    </source>
</evidence>
<comment type="caution">
    <text evidence="2">The sequence shown here is derived from an EMBL/GenBank/DDBJ whole genome shotgun (WGS) entry which is preliminary data.</text>
</comment>
<feature type="compositionally biased region" description="Acidic residues" evidence="1">
    <location>
        <begin position="49"/>
        <end position="61"/>
    </location>
</feature>